<dbReference type="EMBL" id="JASVDS010000001">
    <property type="protein sequence ID" value="MDL5031320.1"/>
    <property type="molecule type" value="Genomic_DNA"/>
</dbReference>
<keyword evidence="2" id="KW-1133">Transmembrane helix</keyword>
<keyword evidence="2" id="KW-0812">Transmembrane</keyword>
<protein>
    <submittedName>
        <fullName evidence="4">Acyltransferase</fullName>
        <ecNumber evidence="4">2.3.1.-</ecNumber>
    </submittedName>
</protein>
<feature type="transmembrane region" description="Helical" evidence="2">
    <location>
        <begin position="281"/>
        <end position="302"/>
    </location>
</feature>
<dbReference type="EC" id="2.3.1.-" evidence="4"/>
<dbReference type="RefSeq" id="WP_285981428.1">
    <property type="nucleotide sequence ID" value="NZ_JASVDS010000001.1"/>
</dbReference>
<dbReference type="GO" id="GO:0016746">
    <property type="term" value="F:acyltransferase activity"/>
    <property type="evidence" value="ECO:0007669"/>
    <property type="project" value="UniProtKB-KW"/>
</dbReference>
<dbReference type="InterPro" id="IPR002656">
    <property type="entry name" value="Acyl_transf_3_dom"/>
</dbReference>
<feature type="transmembrane region" description="Helical" evidence="2">
    <location>
        <begin position="223"/>
        <end position="245"/>
    </location>
</feature>
<feature type="transmembrane region" description="Helical" evidence="2">
    <location>
        <begin position="53"/>
        <end position="71"/>
    </location>
</feature>
<reference evidence="4 5" key="1">
    <citation type="submission" date="2023-06" db="EMBL/GenBank/DDBJ databases">
        <title>Pelomonas sp. APW6 16S ribosomal RNA gene genome sequencing and assembly.</title>
        <authorList>
            <person name="Woo H."/>
        </authorList>
    </citation>
    <scope>NUCLEOTIDE SEQUENCE [LARGE SCALE GENOMIC DNA]</scope>
    <source>
        <strain evidence="4 5">APW6</strain>
    </source>
</reference>
<feature type="transmembrane region" description="Helical" evidence="2">
    <location>
        <begin position="252"/>
        <end position="269"/>
    </location>
</feature>
<accession>A0ABT7LI52</accession>
<feature type="compositionally biased region" description="Polar residues" evidence="1">
    <location>
        <begin position="397"/>
        <end position="407"/>
    </location>
</feature>
<keyword evidence="5" id="KW-1185">Reference proteome</keyword>
<sequence length="407" mass="45429">MNTATPSRLLFIDWLRIAAFALLIPYHVGMYYVSWGWHVKNPVIHDSIEPLMLLSNPWRMGLLFLIGGVAASQLMGKLQSRGRFIRERSSRLLWPLIFGMAVVVPIQPYLEVVQKMGYAGSYLDFLGLYFKAYHGFCEGDKCLTLPTWNHLWFLPYLWSYCLLAALLAKPLARGGQVLQRGLQGPRGGLWLAGLCLPLMAARCFYGLFPVTHNLTGDWYNHMVSLWLFLVGWMAASQAPALWSWAERLRWPALALFLAGWLGFGLYIQHYADHEPSTFVLYAQRLLYGLKQGAALLAVLGFAKRHLDRDHRWRAGLGAAVFCAYVLHQSVIVGLTPLLEPLQLPDGLEALLLVSLTFLACAAVYRLARPVPGLRRLLGIAAPKTPGRQTAGRGATMALSQASSAQQP</sequence>
<dbReference type="Pfam" id="PF01757">
    <property type="entry name" value="Acyl_transf_3"/>
    <property type="match status" value="1"/>
</dbReference>
<feature type="domain" description="Acyltransferase 3" evidence="3">
    <location>
        <begin position="10"/>
        <end position="365"/>
    </location>
</feature>
<keyword evidence="4" id="KW-0012">Acyltransferase</keyword>
<evidence type="ECO:0000313" key="4">
    <source>
        <dbReference type="EMBL" id="MDL5031320.1"/>
    </source>
</evidence>
<comment type="caution">
    <text evidence="4">The sequence shown here is derived from an EMBL/GenBank/DDBJ whole genome shotgun (WGS) entry which is preliminary data.</text>
</comment>
<keyword evidence="4" id="KW-0808">Transferase</keyword>
<dbReference type="PANTHER" id="PTHR36927">
    <property type="entry name" value="BLR4337 PROTEIN"/>
    <property type="match status" value="1"/>
</dbReference>
<feature type="transmembrane region" description="Helical" evidence="2">
    <location>
        <begin position="314"/>
        <end position="337"/>
    </location>
</feature>
<feature type="transmembrane region" description="Helical" evidence="2">
    <location>
        <begin position="150"/>
        <end position="168"/>
    </location>
</feature>
<dbReference type="Proteomes" id="UP001238603">
    <property type="component" value="Unassembled WGS sequence"/>
</dbReference>
<evidence type="ECO:0000313" key="5">
    <source>
        <dbReference type="Proteomes" id="UP001238603"/>
    </source>
</evidence>
<feature type="transmembrane region" description="Helical" evidence="2">
    <location>
        <begin position="92"/>
        <end position="110"/>
    </location>
</feature>
<feature type="region of interest" description="Disordered" evidence="1">
    <location>
        <begin position="384"/>
        <end position="407"/>
    </location>
</feature>
<proteinExistence type="predicted"/>
<feature type="transmembrane region" description="Helical" evidence="2">
    <location>
        <begin position="349"/>
        <end position="367"/>
    </location>
</feature>
<keyword evidence="2" id="KW-0472">Membrane</keyword>
<evidence type="ECO:0000256" key="1">
    <source>
        <dbReference type="SAM" id="MobiDB-lite"/>
    </source>
</evidence>
<feature type="transmembrane region" description="Helical" evidence="2">
    <location>
        <begin position="12"/>
        <end position="33"/>
    </location>
</feature>
<evidence type="ECO:0000256" key="2">
    <source>
        <dbReference type="SAM" id="Phobius"/>
    </source>
</evidence>
<name>A0ABT7LI52_9BURK</name>
<gene>
    <name evidence="4" type="ORF">QRD43_05305</name>
</gene>
<feature type="transmembrane region" description="Helical" evidence="2">
    <location>
        <begin position="189"/>
        <end position="208"/>
    </location>
</feature>
<dbReference type="InterPro" id="IPR050623">
    <property type="entry name" value="Glucan_succinyl_AcylTrfase"/>
</dbReference>
<evidence type="ECO:0000259" key="3">
    <source>
        <dbReference type="Pfam" id="PF01757"/>
    </source>
</evidence>
<dbReference type="PANTHER" id="PTHR36927:SF3">
    <property type="entry name" value="GLUCANS BIOSYNTHESIS PROTEIN C"/>
    <property type="match status" value="1"/>
</dbReference>
<organism evidence="4 5">
    <name type="scientific">Roseateles subflavus</name>
    <dbReference type="NCBI Taxonomy" id="3053353"/>
    <lineage>
        <taxon>Bacteria</taxon>
        <taxon>Pseudomonadati</taxon>
        <taxon>Pseudomonadota</taxon>
        <taxon>Betaproteobacteria</taxon>
        <taxon>Burkholderiales</taxon>
        <taxon>Sphaerotilaceae</taxon>
        <taxon>Roseateles</taxon>
    </lineage>
</organism>